<name>A0ABT4H964_MYCIR</name>
<keyword evidence="4" id="KW-1185">Reference proteome</keyword>
<accession>A0ABT4H964</accession>
<evidence type="ECO:0000256" key="1">
    <source>
        <dbReference type="SAM" id="MobiDB-lite"/>
    </source>
</evidence>
<evidence type="ECO:0008006" key="5">
    <source>
        <dbReference type="Google" id="ProtNLM"/>
    </source>
</evidence>
<evidence type="ECO:0000313" key="3">
    <source>
        <dbReference type="EMBL" id="MCZ0726725.1"/>
    </source>
</evidence>
<keyword evidence="2" id="KW-0732">Signal</keyword>
<dbReference type="Proteomes" id="UP001084650">
    <property type="component" value="Unassembled WGS sequence"/>
</dbReference>
<comment type="caution">
    <text evidence="3">The sequence shown here is derived from an EMBL/GenBank/DDBJ whole genome shotgun (WGS) entry which is preliminary data.</text>
</comment>
<dbReference type="EMBL" id="JAPQYE010000001">
    <property type="protein sequence ID" value="MCZ0726725.1"/>
    <property type="molecule type" value="Genomic_DNA"/>
</dbReference>
<reference evidence="3" key="1">
    <citation type="submission" date="2022-12" db="EMBL/GenBank/DDBJ databases">
        <title>Whole genome sequence of Mycolicibacterium iranicum strain SBH312.</title>
        <authorList>
            <person name="Jani J."/>
            <person name="Arifin Mustapha Z."/>
            <person name="Ahmed K."/>
            <person name="Kai Ling C."/>
        </authorList>
    </citation>
    <scope>NUCLEOTIDE SEQUENCE</scope>
    <source>
        <strain evidence="3">SBH312</strain>
    </source>
</reference>
<feature type="chain" id="PRO_5046547454" description="DUF5642 domain-containing protein" evidence="2">
    <location>
        <begin position="26"/>
        <end position="228"/>
    </location>
</feature>
<proteinExistence type="predicted"/>
<sequence length="228" mass="24765">MRRRVPAHVRSKKVLVLAMTGCLLAGCGNTITGSATWPGARLDRAVLTEADFPPGVRFERIDRDPGEGDNANGPPPMLSMPEGCTDGLTRDIAGSAERGPGSAVEYVVAYDGARMVITVLSWRLNLEQLAATAERCAEYRTFFDEADPGIEMTTTQMRIPREDALAYEQTMHLMGDKSSVYFSFENVGNIGIFGIAFPTTDPSITVKGTLPQTFLDITTKQAERALNS</sequence>
<protein>
    <recommendedName>
        <fullName evidence="5">DUF5642 domain-containing protein</fullName>
    </recommendedName>
</protein>
<feature type="region of interest" description="Disordered" evidence="1">
    <location>
        <begin position="58"/>
        <end position="79"/>
    </location>
</feature>
<feature type="signal peptide" evidence="2">
    <location>
        <begin position="1"/>
        <end position="25"/>
    </location>
</feature>
<dbReference type="PROSITE" id="PS51257">
    <property type="entry name" value="PROKAR_LIPOPROTEIN"/>
    <property type="match status" value="1"/>
</dbReference>
<organism evidence="3 4">
    <name type="scientific">Mycolicibacterium iranicum</name>
    <name type="common">Mycobacterium iranicum</name>
    <dbReference type="NCBI Taxonomy" id="912594"/>
    <lineage>
        <taxon>Bacteria</taxon>
        <taxon>Bacillati</taxon>
        <taxon>Actinomycetota</taxon>
        <taxon>Actinomycetes</taxon>
        <taxon>Mycobacteriales</taxon>
        <taxon>Mycobacteriaceae</taxon>
        <taxon>Mycolicibacterium</taxon>
    </lineage>
</organism>
<gene>
    <name evidence="3" type="ORF">OY187_01585</name>
</gene>
<evidence type="ECO:0000256" key="2">
    <source>
        <dbReference type="SAM" id="SignalP"/>
    </source>
</evidence>
<evidence type="ECO:0000313" key="4">
    <source>
        <dbReference type="Proteomes" id="UP001084650"/>
    </source>
</evidence>